<dbReference type="AlphaFoldDB" id="A0A0H2S3L0"/>
<name>A0A0H2S3L0_9AGAM</name>
<dbReference type="PANTHER" id="PTHR46572:SF1">
    <property type="entry name" value="RHO1 GUANINE NUCLEOTIDE EXCHANGE FACTOR TUS1"/>
    <property type="match status" value="1"/>
</dbReference>
<evidence type="ECO:0000313" key="5">
    <source>
        <dbReference type="EMBL" id="KLO18597.1"/>
    </source>
</evidence>
<dbReference type="GO" id="GO:0005085">
    <property type="term" value="F:guanyl-nucleotide exchange factor activity"/>
    <property type="evidence" value="ECO:0007669"/>
    <property type="project" value="UniProtKB-KW"/>
</dbReference>
<proteinExistence type="predicted"/>
<evidence type="ECO:0000256" key="1">
    <source>
        <dbReference type="ARBA" id="ARBA00022658"/>
    </source>
</evidence>
<gene>
    <name evidence="5" type="ORF">SCHPADRAFT_116011</name>
</gene>
<feature type="compositionally biased region" description="Low complexity" evidence="2">
    <location>
        <begin position="71"/>
        <end position="110"/>
    </location>
</feature>
<dbReference type="SUPFAM" id="SSF48065">
    <property type="entry name" value="DBL homology domain (DH-domain)"/>
    <property type="match status" value="2"/>
</dbReference>
<feature type="compositionally biased region" description="Basic and acidic residues" evidence="2">
    <location>
        <begin position="211"/>
        <end position="222"/>
    </location>
</feature>
<feature type="region of interest" description="Disordered" evidence="2">
    <location>
        <begin position="183"/>
        <end position="240"/>
    </location>
</feature>
<feature type="domain" description="CNH" evidence="4">
    <location>
        <begin position="863"/>
        <end position="1161"/>
    </location>
</feature>
<dbReference type="PROSITE" id="PS50010">
    <property type="entry name" value="DH_2"/>
    <property type="match status" value="1"/>
</dbReference>
<dbReference type="InParanoid" id="A0A0H2S3L0"/>
<dbReference type="InterPro" id="IPR052233">
    <property type="entry name" value="Rho-type_GEFs"/>
</dbReference>
<dbReference type="Pfam" id="PF00621">
    <property type="entry name" value="RhoGEF"/>
    <property type="match status" value="1"/>
</dbReference>
<sequence>MRPSVSNELKFTAQSRGWTRELQKLMTACMDADPRRRPSIDKAKDVLIAEMISRTTITDPRTPGSPESAYSRRSGSSSSSSGGSHNTGPSVHSPSFRSRSSWRASSTLESFPPTPRTHPERLSLPLTPVIASGSGSRRNSDEPLYSSDRVVYEEPFGDDAAQPPGECTDDLIISMQRGASTFRADSQNNISEHTIRPLPHSSFSDDDSDSDEGHLGQRHRDSTAYARMPKLQAPSISSSKRRVGNDRFRILVDRMTEAGRLSQNWVGVAPMEELRALTPKQTRQIRVVEELVKRESAFLAGNAVADHFARLLRADPGVLGLDRLEGFLTTVTEDSRMLRQFNQQFRDALQARPTVTVDGFQQVALLCKEAGTQFATVYPMYVRDLPEVQSILLKEMERNERFATLMKENTFGGQTIEVAMQKFLSAPITHLDNHPKYLLFIINEMPNNDRDTPLLREALGEMNTAVYMTKLSAWQQYGSQKPVSWSEFVSPSYPKVLVDGEAPRQSEIFRLISDERAYVVALKKMETKLLHRARLELYNPRNSEDGPLHDIIKAFVEIIADISRFHCQLLDNFYTIQRTQYPFIMSFVSACGVDQVPWHSLYEVRYGTLYKQLSALMQENRVRPDMLETLNRMTVEETGDLTMDFMTYLRTPCMYLRDFASRIRAISDATSEGNEDKQVLSEIWPRLWDVSHETEVMTSASREKARLSRLASALNISKYPGLENDIEIRSNGRSLFVSGQLMVTIKQGRDETSGDYYGVLLDNYLLLANSVSEQGIVRLDILEKPMPLDLISYGVDDSLNTDQKVSCGLLDYSGSPRRTLHLFASDLAGANMWSGKLKTAIRKRIQEAEAHTIMELSLIRRCKSAPTCSAEFYLDNPVTVIACDSPEPGLYIQKGSYEPHRVLSLSNIARMSAIAELKMLVVLADKTLYYFRFEELVNFNKPPPLHVLDENTNVSFYRVGYLPERTFLVVLARKKDKNIIRFYEGSEKTKSPSMIKYRSKRSPFRLLVDVEQPMPIRDICFLRSRLVLVAESFLVVDISSEAAIKGSFGQKRQILPLENDSMTAVVERCRKSNPISIQRLESNDFILCYADFAAYLNEHGQLSSRIVEWVSNDARGIAFRHPHMLVIGSAAVEIREMASGKLLQLLPAPRHLHLSWVGRYSEHTPSDVGVHLVMGNSAAADSAQGDPWYPNAQNTQYSLFKLRRR</sequence>
<dbReference type="InterPro" id="IPR001180">
    <property type="entry name" value="CNH_dom"/>
</dbReference>
<dbReference type="InterPro" id="IPR000219">
    <property type="entry name" value="DH_dom"/>
</dbReference>
<dbReference type="PANTHER" id="PTHR46572">
    <property type="entry name" value="RHO1 GDP-GTP EXCHANGE PROTEIN 1-RELATED"/>
    <property type="match status" value="1"/>
</dbReference>
<dbReference type="Gene3D" id="1.20.900.10">
    <property type="entry name" value="Dbl homology (DH) domain"/>
    <property type="match status" value="2"/>
</dbReference>
<feature type="compositionally biased region" description="Polar residues" evidence="2">
    <location>
        <begin position="183"/>
        <end position="192"/>
    </location>
</feature>
<evidence type="ECO:0000259" key="3">
    <source>
        <dbReference type="PROSITE" id="PS50010"/>
    </source>
</evidence>
<evidence type="ECO:0000313" key="6">
    <source>
        <dbReference type="Proteomes" id="UP000053477"/>
    </source>
</evidence>
<dbReference type="Pfam" id="PF00780">
    <property type="entry name" value="CNH"/>
    <property type="match status" value="1"/>
</dbReference>
<dbReference type="STRING" id="27342.A0A0H2S3L0"/>
<dbReference type="PROSITE" id="PS50219">
    <property type="entry name" value="CNH"/>
    <property type="match status" value="1"/>
</dbReference>
<organism evidence="5 6">
    <name type="scientific">Schizopora paradoxa</name>
    <dbReference type="NCBI Taxonomy" id="27342"/>
    <lineage>
        <taxon>Eukaryota</taxon>
        <taxon>Fungi</taxon>
        <taxon>Dikarya</taxon>
        <taxon>Basidiomycota</taxon>
        <taxon>Agaricomycotina</taxon>
        <taxon>Agaricomycetes</taxon>
        <taxon>Hymenochaetales</taxon>
        <taxon>Schizoporaceae</taxon>
        <taxon>Schizopora</taxon>
    </lineage>
</organism>
<protein>
    <submittedName>
        <fullName evidence="5">Uncharacterized protein</fullName>
    </submittedName>
</protein>
<keyword evidence="6" id="KW-1185">Reference proteome</keyword>
<evidence type="ECO:0000259" key="4">
    <source>
        <dbReference type="PROSITE" id="PS50219"/>
    </source>
</evidence>
<reference evidence="5 6" key="1">
    <citation type="submission" date="2015-04" db="EMBL/GenBank/DDBJ databases">
        <title>Complete genome sequence of Schizopora paradoxa KUC8140, a cosmopolitan wood degrader in East Asia.</title>
        <authorList>
            <consortium name="DOE Joint Genome Institute"/>
            <person name="Min B."/>
            <person name="Park H."/>
            <person name="Jang Y."/>
            <person name="Kim J.-J."/>
            <person name="Kim K.H."/>
            <person name="Pangilinan J."/>
            <person name="Lipzen A."/>
            <person name="Riley R."/>
            <person name="Grigoriev I.V."/>
            <person name="Spatafora J.W."/>
            <person name="Choi I.-G."/>
        </authorList>
    </citation>
    <scope>NUCLEOTIDE SEQUENCE [LARGE SCALE GENOMIC DNA]</scope>
    <source>
        <strain evidence="5 6">KUC8140</strain>
    </source>
</reference>
<dbReference type="OrthoDB" id="660555at2759"/>
<dbReference type="Proteomes" id="UP000053477">
    <property type="component" value="Unassembled WGS sequence"/>
</dbReference>
<keyword evidence="1" id="KW-0344">Guanine-nucleotide releasing factor</keyword>
<evidence type="ECO:0000256" key="2">
    <source>
        <dbReference type="SAM" id="MobiDB-lite"/>
    </source>
</evidence>
<accession>A0A0H2S3L0</accession>
<feature type="region of interest" description="Disordered" evidence="2">
    <location>
        <begin position="52"/>
        <end position="145"/>
    </location>
</feature>
<dbReference type="InterPro" id="IPR035899">
    <property type="entry name" value="DBL_dom_sf"/>
</dbReference>
<dbReference type="EMBL" id="KQ085893">
    <property type="protein sequence ID" value="KLO18597.1"/>
    <property type="molecule type" value="Genomic_DNA"/>
</dbReference>
<feature type="domain" description="DH" evidence="3">
    <location>
        <begin position="283"/>
        <end position="472"/>
    </location>
</feature>